<feature type="transmembrane region" description="Helical" evidence="9">
    <location>
        <begin position="6"/>
        <end position="24"/>
    </location>
</feature>
<dbReference type="GO" id="GO:0046872">
    <property type="term" value="F:metal ion binding"/>
    <property type="evidence" value="ECO:0007669"/>
    <property type="project" value="UniProtKB-UniRule"/>
</dbReference>
<keyword evidence="9" id="KW-1133">Transmembrane helix</keyword>
<keyword evidence="9" id="KW-0472">Membrane</keyword>
<dbReference type="InterPro" id="IPR027057">
    <property type="entry name" value="CAXX_Prtase_1"/>
</dbReference>
<evidence type="ECO:0000259" key="12">
    <source>
        <dbReference type="Pfam" id="PF16491"/>
    </source>
</evidence>
<evidence type="ECO:0000313" key="13">
    <source>
        <dbReference type="EMBL" id="CAD5206575.1"/>
    </source>
</evidence>
<comment type="catalytic activity">
    <reaction evidence="6 9">
        <text>Hydrolyzes the peptide bond -P2-(S-farnesyl or geranylgeranyl)C-P1'-P2'-P3'-COOH where P1' and P2' are amino acids with aliphatic side chains and P3' is any C-terminal residue.</text>
        <dbReference type="EC" id="3.4.24.84"/>
    </reaction>
</comment>
<evidence type="ECO:0000256" key="9">
    <source>
        <dbReference type="RuleBase" id="RU366005"/>
    </source>
</evidence>
<name>A0A811JSZ9_9BILA</name>
<dbReference type="PANTHER" id="PTHR10120">
    <property type="entry name" value="CAAX PRENYL PROTEASE 1"/>
    <property type="match status" value="1"/>
</dbReference>
<evidence type="ECO:0000256" key="4">
    <source>
        <dbReference type="ARBA" id="ARBA00022833"/>
    </source>
</evidence>
<keyword evidence="14" id="KW-1185">Reference proteome</keyword>
<dbReference type="OrthoDB" id="360839at2759"/>
<protein>
    <recommendedName>
        <fullName evidence="9">CAAX prenyl protease</fullName>
        <ecNumber evidence="9">3.4.24.84</ecNumber>
    </recommendedName>
</protein>
<dbReference type="EMBL" id="CAJFDH010000001">
    <property type="protein sequence ID" value="CAD5206575.1"/>
    <property type="molecule type" value="Genomic_DNA"/>
</dbReference>
<evidence type="ECO:0000256" key="5">
    <source>
        <dbReference type="ARBA" id="ARBA00023049"/>
    </source>
</evidence>
<feature type="region of interest" description="Disordered" evidence="10">
    <location>
        <begin position="279"/>
        <end position="300"/>
    </location>
</feature>
<comment type="caution">
    <text evidence="13">The sequence shown here is derived from an EMBL/GenBank/DDBJ whole genome shotgun (WGS) entry which is preliminary data.</text>
</comment>
<feature type="transmembrane region" description="Helical" evidence="9">
    <location>
        <begin position="180"/>
        <end position="200"/>
    </location>
</feature>
<comment type="function">
    <text evidence="9">Proteolytically removes the C-terminal three residues of farnesylated proteins.</text>
</comment>
<evidence type="ECO:0000256" key="2">
    <source>
        <dbReference type="ARBA" id="ARBA00022723"/>
    </source>
</evidence>
<reference evidence="13" key="1">
    <citation type="submission" date="2020-09" db="EMBL/GenBank/DDBJ databases">
        <authorList>
            <person name="Kikuchi T."/>
        </authorList>
    </citation>
    <scope>NUCLEOTIDE SEQUENCE</scope>
    <source>
        <strain evidence="13">SH1</strain>
    </source>
</reference>
<feature type="compositionally biased region" description="Basic and acidic residues" evidence="10">
    <location>
        <begin position="280"/>
        <end position="300"/>
    </location>
</feature>
<feature type="binding site" evidence="8">
    <location>
        <position position="320"/>
    </location>
    <ligand>
        <name>Zn(2+)</name>
        <dbReference type="ChEBI" id="CHEBI:29105"/>
        <note>catalytic</note>
    </ligand>
</feature>
<dbReference type="AlphaFoldDB" id="A0A811JSZ9"/>
<keyword evidence="9" id="KW-0256">Endoplasmic reticulum</keyword>
<dbReference type="InterPro" id="IPR001915">
    <property type="entry name" value="Peptidase_M48"/>
</dbReference>
<feature type="transmembrane region" description="Helical" evidence="9">
    <location>
        <begin position="71"/>
        <end position="89"/>
    </location>
</feature>
<dbReference type="EMBL" id="CAJFCW020000001">
    <property type="protein sequence ID" value="CAG9082327.1"/>
    <property type="molecule type" value="Genomic_DNA"/>
</dbReference>
<feature type="active site" description="Proton donor" evidence="7">
    <location>
        <position position="399"/>
    </location>
</feature>
<organism evidence="13 14">
    <name type="scientific">Bursaphelenchus okinawaensis</name>
    <dbReference type="NCBI Taxonomy" id="465554"/>
    <lineage>
        <taxon>Eukaryota</taxon>
        <taxon>Metazoa</taxon>
        <taxon>Ecdysozoa</taxon>
        <taxon>Nematoda</taxon>
        <taxon>Chromadorea</taxon>
        <taxon>Rhabditida</taxon>
        <taxon>Tylenchina</taxon>
        <taxon>Tylenchomorpha</taxon>
        <taxon>Aphelenchoidea</taxon>
        <taxon>Aphelenchoididae</taxon>
        <taxon>Bursaphelenchus</taxon>
    </lineage>
</organism>
<keyword evidence="5 9" id="KW-0482">Metalloprotease</keyword>
<dbReference type="EC" id="3.4.24.84" evidence="9"/>
<gene>
    <name evidence="13" type="ORF">BOKJ2_LOCUS1259</name>
</gene>
<dbReference type="InterPro" id="IPR032456">
    <property type="entry name" value="Peptidase_M48_N"/>
</dbReference>
<feature type="active site" evidence="7">
    <location>
        <position position="317"/>
    </location>
</feature>
<accession>A0A811JSZ9</accession>
<keyword evidence="4 8" id="KW-0862">Zinc</keyword>
<sequence>MNPSTIFYSIYSFNLAVFFWELYLSFRQYRLFRDTEKRPDHVSEIIDEADYDKARLYKLAKLRFGFVRDTIGKIISSVVLFANIMPLFWESSGNATEAIYGESEIIQSFLFTIYSSVFGIIVGLPFGIYENFVIEEQFGFNKQTVQFYLVDKLKKFAVTTVISIPLISILIWIVNAGGEYFFVYVWIFVSLVIFVMMTIYPEYIAPLFDKFTPLPDSELKTKIEKLAASVEFPLTKLYVVEGSKRSSHSNAYMYGFWKNKRIVLYDTLLSEEMNQLLKETQAEEKKPEKEEEKKELKKPEKRLGMKDDEVVAVLGHELGHWKLSHTLSNLAIAEVNLFLILVVFSYFYKSNNIYLAFGYKAPAVLIGLTLITEYVLSAYNEIISVAMSFLSRYMEFSADRFSAKLGYTDLLCSSLIKLGKDNLSMPIDDPLYSLVHHSHPPIIERIAALKKTQ</sequence>
<keyword evidence="3 9" id="KW-0378">Hydrolase</keyword>
<keyword evidence="9" id="KW-0812">Transmembrane</keyword>
<dbReference type="Gene3D" id="3.30.2010.10">
    <property type="entry name" value="Metalloproteases ('zincins'), catalytic domain"/>
    <property type="match status" value="1"/>
</dbReference>
<comment type="cofactor">
    <cofactor evidence="8 9">
        <name>Zn(2+)</name>
        <dbReference type="ChEBI" id="CHEBI:29105"/>
    </cofactor>
    <text evidence="8 9">Binds 1 zinc ion per subunit.</text>
</comment>
<feature type="transmembrane region" description="Helical" evidence="9">
    <location>
        <begin position="330"/>
        <end position="348"/>
    </location>
</feature>
<comment type="subcellular location">
    <subcellularLocation>
        <location evidence="9">Endoplasmic reticulum membrane</location>
        <topology evidence="9">Multi-pass membrane protein</topology>
    </subcellularLocation>
</comment>
<evidence type="ECO:0000259" key="11">
    <source>
        <dbReference type="Pfam" id="PF01435"/>
    </source>
</evidence>
<comment type="similarity">
    <text evidence="9">Belongs to the peptidase M48A family.</text>
</comment>
<feature type="transmembrane region" description="Helical" evidence="9">
    <location>
        <begin position="354"/>
        <end position="376"/>
    </location>
</feature>
<feature type="binding site" evidence="8">
    <location>
        <position position="395"/>
    </location>
    <ligand>
        <name>Zn(2+)</name>
        <dbReference type="ChEBI" id="CHEBI:29105"/>
        <note>catalytic</note>
    </ligand>
</feature>
<dbReference type="Proteomes" id="UP000614601">
    <property type="component" value="Unassembled WGS sequence"/>
</dbReference>
<evidence type="ECO:0000256" key="10">
    <source>
        <dbReference type="SAM" id="MobiDB-lite"/>
    </source>
</evidence>
<dbReference type="Pfam" id="PF01435">
    <property type="entry name" value="Peptidase_M48"/>
    <property type="match status" value="1"/>
</dbReference>
<keyword evidence="1 9" id="KW-0645">Protease</keyword>
<feature type="transmembrane region" description="Helical" evidence="9">
    <location>
        <begin position="156"/>
        <end position="174"/>
    </location>
</feature>
<evidence type="ECO:0000256" key="1">
    <source>
        <dbReference type="ARBA" id="ARBA00022670"/>
    </source>
</evidence>
<dbReference type="Proteomes" id="UP000783686">
    <property type="component" value="Unassembled WGS sequence"/>
</dbReference>
<feature type="domain" description="Peptidase M48" evidence="11">
    <location>
        <begin position="214"/>
        <end position="452"/>
    </location>
</feature>
<evidence type="ECO:0000313" key="14">
    <source>
        <dbReference type="Proteomes" id="UP000614601"/>
    </source>
</evidence>
<dbReference type="GO" id="GO:0005789">
    <property type="term" value="C:endoplasmic reticulum membrane"/>
    <property type="evidence" value="ECO:0007669"/>
    <property type="project" value="UniProtKB-SubCell"/>
</dbReference>
<evidence type="ECO:0000256" key="3">
    <source>
        <dbReference type="ARBA" id="ARBA00022801"/>
    </source>
</evidence>
<proteinExistence type="inferred from homology"/>
<dbReference type="CDD" id="cd07343">
    <property type="entry name" value="M48A_Zmpste24p_like"/>
    <property type="match status" value="1"/>
</dbReference>
<evidence type="ECO:0000256" key="7">
    <source>
        <dbReference type="PIRSR" id="PIRSR627057-1"/>
    </source>
</evidence>
<evidence type="ECO:0000256" key="8">
    <source>
        <dbReference type="PIRSR" id="PIRSR627057-2"/>
    </source>
</evidence>
<feature type="binding site" evidence="8">
    <location>
        <position position="316"/>
    </location>
    <ligand>
        <name>Zn(2+)</name>
        <dbReference type="ChEBI" id="CHEBI:29105"/>
        <note>catalytic</note>
    </ligand>
</feature>
<evidence type="ECO:0000256" key="6">
    <source>
        <dbReference type="ARBA" id="ARBA00044456"/>
    </source>
</evidence>
<feature type="domain" description="CAAX prenyl protease 1 N-terminal" evidence="12">
    <location>
        <begin position="28"/>
        <end position="210"/>
    </location>
</feature>
<dbReference type="Pfam" id="PF16491">
    <property type="entry name" value="Peptidase_M48_N"/>
    <property type="match status" value="1"/>
</dbReference>
<dbReference type="GO" id="GO:0004222">
    <property type="term" value="F:metalloendopeptidase activity"/>
    <property type="evidence" value="ECO:0007669"/>
    <property type="project" value="UniProtKB-UniRule"/>
</dbReference>
<dbReference type="GO" id="GO:0071586">
    <property type="term" value="P:CAAX-box protein processing"/>
    <property type="evidence" value="ECO:0007669"/>
    <property type="project" value="UniProtKB-UniRule"/>
</dbReference>
<keyword evidence="2 8" id="KW-0479">Metal-binding</keyword>
<feature type="transmembrane region" description="Helical" evidence="9">
    <location>
        <begin position="109"/>
        <end position="129"/>
    </location>
</feature>